<evidence type="ECO:0000256" key="1">
    <source>
        <dbReference type="SAM" id="Phobius"/>
    </source>
</evidence>
<dbReference type="EMBL" id="CP073346">
    <property type="protein sequence ID" value="UTW08055.1"/>
    <property type="molecule type" value="Genomic_DNA"/>
</dbReference>
<reference evidence="2" key="1">
    <citation type="submission" date="2021-04" db="EMBL/GenBank/DDBJ databases">
        <title>Oceanospirillales bacteria with DddD are important DMSP degraders in coastal seawater.</title>
        <authorList>
            <person name="Liu J."/>
        </authorList>
    </citation>
    <scope>NUCLEOTIDE SEQUENCE</scope>
    <source>
        <strain evidence="2">D13-4</strain>
    </source>
</reference>
<keyword evidence="3" id="KW-1185">Reference proteome</keyword>
<accession>A0ABY5H6W2</accession>
<keyword evidence="1" id="KW-0812">Transmembrane</keyword>
<dbReference type="RefSeq" id="WP_255838655.1">
    <property type="nucleotide sequence ID" value="NZ_CP073346.1"/>
</dbReference>
<protein>
    <submittedName>
        <fullName evidence="2">Uncharacterized protein</fullName>
    </submittedName>
</protein>
<evidence type="ECO:0000313" key="3">
    <source>
        <dbReference type="Proteomes" id="UP001059672"/>
    </source>
</evidence>
<feature type="transmembrane region" description="Helical" evidence="1">
    <location>
        <begin position="66"/>
        <end position="90"/>
    </location>
</feature>
<name>A0ABY5H6W2_9PSED</name>
<sequence>MHKNMTRYFFVIFITLVTITLNGAVLSESLSDVTLMISLLAINAFSLSLILFWLGGYSRTSNKAKYLVLGHAALFLSVGVGFLALGYHAIEAQSCQFLLNDGDSKNLIHKAGLWATENSYCPWLGAGLIAFGVFMAWPSLKLFIGIQAKGT</sequence>
<keyword evidence="1" id="KW-1133">Transmembrane helix</keyword>
<dbReference type="Proteomes" id="UP001059672">
    <property type="component" value="Chromosome"/>
</dbReference>
<evidence type="ECO:0000313" key="2">
    <source>
        <dbReference type="EMBL" id="UTW08055.1"/>
    </source>
</evidence>
<organism evidence="2 3">
    <name type="scientific">Pseudomonas benzenivorans</name>
    <dbReference type="NCBI Taxonomy" id="556533"/>
    <lineage>
        <taxon>Bacteria</taxon>
        <taxon>Pseudomonadati</taxon>
        <taxon>Pseudomonadota</taxon>
        <taxon>Gammaproteobacteria</taxon>
        <taxon>Pseudomonadales</taxon>
        <taxon>Pseudomonadaceae</taxon>
        <taxon>Pseudomonas</taxon>
    </lineage>
</organism>
<feature type="transmembrane region" description="Helical" evidence="1">
    <location>
        <begin position="123"/>
        <end position="144"/>
    </location>
</feature>
<feature type="transmembrane region" description="Helical" evidence="1">
    <location>
        <begin position="33"/>
        <end position="54"/>
    </location>
</feature>
<gene>
    <name evidence="2" type="ORF">KDW96_01600</name>
</gene>
<keyword evidence="1" id="KW-0472">Membrane</keyword>
<proteinExistence type="predicted"/>